<dbReference type="InterPro" id="IPR032675">
    <property type="entry name" value="LRR_dom_sf"/>
</dbReference>
<dbReference type="EMBL" id="CCSB01000003">
    <property type="protein sequence ID" value="CDZ78509.1"/>
    <property type="molecule type" value="Genomic_DNA"/>
</dbReference>
<proteinExistence type="predicted"/>
<name>A0A078L327_9GAMM</name>
<protein>
    <submittedName>
        <fullName evidence="1">Ran GTPase-activating protein (RanGAP) involved in mRNA processing and transport</fullName>
    </submittedName>
</protein>
<dbReference type="SUPFAM" id="SSF52047">
    <property type="entry name" value="RNI-like"/>
    <property type="match status" value="1"/>
</dbReference>
<dbReference type="PANTHER" id="PTHR24114">
    <property type="entry name" value="LEUCINE RICH REPEAT FAMILY PROTEIN"/>
    <property type="match status" value="1"/>
</dbReference>
<organism evidence="1 2">
    <name type="scientific">Legionella massiliensis</name>
    <dbReference type="NCBI Taxonomy" id="1034943"/>
    <lineage>
        <taxon>Bacteria</taxon>
        <taxon>Pseudomonadati</taxon>
        <taxon>Pseudomonadota</taxon>
        <taxon>Gammaproteobacteria</taxon>
        <taxon>Legionellales</taxon>
        <taxon>Legionellaceae</taxon>
        <taxon>Legionella</taxon>
    </lineage>
</organism>
<reference evidence="1 2" key="1">
    <citation type="submission" date="2014-06" db="EMBL/GenBank/DDBJ databases">
        <authorList>
            <person name="Urmite Genomes Urmite Genomes"/>
        </authorList>
    </citation>
    <scope>NUCLEOTIDE SEQUENCE [LARGE SCALE GENOMIC DNA]</scope>
</reference>
<dbReference type="eggNOG" id="COG5238">
    <property type="taxonomic scope" value="Bacteria"/>
</dbReference>
<sequence>MRKNEKPGYAAQCFTLFTKPQEQEVTYFKLSELNEKTKEEFLAAFKTVPDTANYLDLETNDLHLHVDESIEAISHLSAWLTSLDLSFNCLGDELTGNKLPKLVAAVNSNIHFVNLTGNYLGMKSVSQLEAAFKSFHQKLESLNLSFNDFNVQAIDHLVQIAQALPLSLKKLNLIGNDLGEKSTDELVRFFSALSEHKQLRYIDLRENQFEPEQIAAIKGCLPHVKGLYFSDEDFENTETSEFNIGKAFIAEAALGSSEFTYS</sequence>
<keyword evidence="2" id="KW-1185">Reference proteome</keyword>
<dbReference type="RefSeq" id="WP_052403299.1">
    <property type="nucleotide sequence ID" value="NZ_CCVW01000003.1"/>
</dbReference>
<dbReference type="InterPro" id="IPR052394">
    <property type="entry name" value="LRR-containing"/>
</dbReference>
<dbReference type="OrthoDB" id="5652424at2"/>
<evidence type="ECO:0000313" key="1">
    <source>
        <dbReference type="EMBL" id="CDZ78509.1"/>
    </source>
</evidence>
<dbReference type="Pfam" id="PF13516">
    <property type="entry name" value="LRR_6"/>
    <property type="match status" value="2"/>
</dbReference>
<dbReference type="STRING" id="1034943.BN59_02819"/>
<evidence type="ECO:0000313" key="2">
    <source>
        <dbReference type="Proteomes" id="UP000044071"/>
    </source>
</evidence>
<gene>
    <name evidence="1" type="ORF">BN59_02819</name>
</gene>
<accession>A0A078L327</accession>
<dbReference type="Proteomes" id="UP000044071">
    <property type="component" value="Unassembled WGS sequence"/>
</dbReference>
<dbReference type="InterPro" id="IPR001611">
    <property type="entry name" value="Leu-rich_rpt"/>
</dbReference>
<dbReference type="Gene3D" id="3.80.10.10">
    <property type="entry name" value="Ribonuclease Inhibitor"/>
    <property type="match status" value="1"/>
</dbReference>
<dbReference type="PANTHER" id="PTHR24114:SF2">
    <property type="entry name" value="F-BOX DOMAIN-CONTAINING PROTEIN-RELATED"/>
    <property type="match status" value="1"/>
</dbReference>
<dbReference type="AlphaFoldDB" id="A0A078L327"/>